<evidence type="ECO:0000313" key="3">
    <source>
        <dbReference type="Proteomes" id="UP000192796"/>
    </source>
</evidence>
<name>A0A1V9FZT5_9BACT</name>
<keyword evidence="1" id="KW-0472">Membrane</keyword>
<comment type="caution">
    <text evidence="2">The sequence shown here is derived from an EMBL/GenBank/DDBJ whole genome shotgun (WGS) entry which is preliminary data.</text>
</comment>
<proteinExistence type="predicted"/>
<keyword evidence="1" id="KW-1133">Transmembrane helix</keyword>
<dbReference type="Proteomes" id="UP000192796">
    <property type="component" value="Unassembled WGS sequence"/>
</dbReference>
<dbReference type="STRING" id="1703345.A3860_23170"/>
<evidence type="ECO:0008006" key="4">
    <source>
        <dbReference type="Google" id="ProtNLM"/>
    </source>
</evidence>
<keyword evidence="1" id="KW-0812">Transmembrane</keyword>
<dbReference type="RefSeq" id="WP_081147506.1">
    <property type="nucleotide sequence ID" value="NZ_LVYD01000044.1"/>
</dbReference>
<protein>
    <recommendedName>
        <fullName evidence="4">DUF4190 domain-containing protein</fullName>
    </recommendedName>
</protein>
<feature type="transmembrane region" description="Helical" evidence="1">
    <location>
        <begin position="145"/>
        <end position="167"/>
    </location>
</feature>
<sequence length="170" mass="18683">MRNRSIIAAMNFFRFFALLMGICIVMIPVKAHSSLESAAIKERSDWANVTASSLHANRPGFLRVFFRMYLKKLSRRHLLQDNTVNADKNATASLWLGIASIVFLFIPTYTLLLVIPLGILAIVFGKHALSGGTKKELSAKVGKALGLGALITFAVLVIVALIFLANFHLN</sequence>
<reference evidence="2 3" key="1">
    <citation type="submission" date="2016-03" db="EMBL/GenBank/DDBJ databases">
        <title>Niastella vici sp. nov., isolated from farmland soil.</title>
        <authorList>
            <person name="Chen L."/>
            <person name="Wang D."/>
            <person name="Yang S."/>
            <person name="Wang G."/>
        </authorList>
    </citation>
    <scope>NUCLEOTIDE SEQUENCE [LARGE SCALE GENOMIC DNA]</scope>
    <source>
        <strain evidence="2 3">DJ57</strain>
    </source>
</reference>
<keyword evidence="3" id="KW-1185">Reference proteome</keyword>
<dbReference type="AlphaFoldDB" id="A0A1V9FZT5"/>
<evidence type="ECO:0000256" key="1">
    <source>
        <dbReference type="SAM" id="Phobius"/>
    </source>
</evidence>
<feature type="transmembrane region" description="Helical" evidence="1">
    <location>
        <begin position="12"/>
        <end position="29"/>
    </location>
</feature>
<evidence type="ECO:0000313" key="2">
    <source>
        <dbReference type="EMBL" id="OQP63842.1"/>
    </source>
</evidence>
<accession>A0A1V9FZT5</accession>
<gene>
    <name evidence="2" type="ORF">A3860_23170</name>
</gene>
<dbReference type="EMBL" id="LVYD01000044">
    <property type="protein sequence ID" value="OQP63842.1"/>
    <property type="molecule type" value="Genomic_DNA"/>
</dbReference>
<organism evidence="2 3">
    <name type="scientific">Niastella vici</name>
    <dbReference type="NCBI Taxonomy" id="1703345"/>
    <lineage>
        <taxon>Bacteria</taxon>
        <taxon>Pseudomonadati</taxon>
        <taxon>Bacteroidota</taxon>
        <taxon>Chitinophagia</taxon>
        <taxon>Chitinophagales</taxon>
        <taxon>Chitinophagaceae</taxon>
        <taxon>Niastella</taxon>
    </lineage>
</organism>
<feature type="transmembrane region" description="Helical" evidence="1">
    <location>
        <begin position="94"/>
        <end position="124"/>
    </location>
</feature>